<sequence>MDRELGAVQRRHWDADAARYHEDHVDYLDTFFWCPERLAEAEARLLGDPTELAGRTVVEVGCGSAPCAAWLARHSSARVVGFDISMHMLRRAPQVDGLHLLQADAASLPFPEDAADVVFSSFGGYPFLSDLGSAMAEVARVLRPGGRCVLAVNHPTAWIFPDDPEELTAAIPYFQDAYLEWERDDPTDPGALRYAEFHHTMGDWVRAFAHAGVRLVDLVEPEWREGTPTWGQWSATRGEVFPGTAIFMLEN</sequence>
<protein>
    <submittedName>
        <fullName evidence="2">Class I SAM-dependent methyltransferase</fullName>
    </submittedName>
</protein>
<dbReference type="Gene3D" id="3.40.50.150">
    <property type="entry name" value="Vaccinia Virus protein VP39"/>
    <property type="match status" value="1"/>
</dbReference>
<dbReference type="GO" id="GO:0008757">
    <property type="term" value="F:S-adenosylmethionine-dependent methyltransferase activity"/>
    <property type="evidence" value="ECO:0007669"/>
    <property type="project" value="InterPro"/>
</dbReference>
<evidence type="ECO:0000313" key="2">
    <source>
        <dbReference type="EMBL" id="HAF71846.1"/>
    </source>
</evidence>
<keyword evidence="2" id="KW-0808">Transferase</keyword>
<dbReference type="CDD" id="cd02440">
    <property type="entry name" value="AdoMet_MTases"/>
    <property type="match status" value="1"/>
</dbReference>
<dbReference type="InterPro" id="IPR013216">
    <property type="entry name" value="Methyltransf_11"/>
</dbReference>
<gene>
    <name evidence="2" type="ORF">DCL06_01800</name>
</gene>
<dbReference type="Proteomes" id="UP000260925">
    <property type="component" value="Unassembled WGS sequence"/>
</dbReference>
<evidence type="ECO:0000313" key="3">
    <source>
        <dbReference type="Proteomes" id="UP000260925"/>
    </source>
</evidence>
<dbReference type="Pfam" id="PF08241">
    <property type="entry name" value="Methyltransf_11"/>
    <property type="match status" value="1"/>
</dbReference>
<evidence type="ECO:0000259" key="1">
    <source>
        <dbReference type="Pfam" id="PF08241"/>
    </source>
</evidence>
<dbReference type="InterPro" id="IPR029063">
    <property type="entry name" value="SAM-dependent_MTases_sf"/>
</dbReference>
<reference evidence="2 3" key="1">
    <citation type="journal article" date="2018" name="Nat. Biotechnol.">
        <title>A standardized bacterial taxonomy based on genome phylogeny substantially revises the tree of life.</title>
        <authorList>
            <person name="Parks D.H."/>
            <person name="Chuvochina M."/>
            <person name="Waite D.W."/>
            <person name="Rinke C."/>
            <person name="Skarshewski A."/>
            <person name="Chaumeil P.A."/>
            <person name="Hugenholtz P."/>
        </authorList>
    </citation>
    <scope>NUCLEOTIDE SEQUENCE [LARGE SCALE GENOMIC DNA]</scope>
    <source>
        <strain evidence="2">UBA9851</strain>
    </source>
</reference>
<organism evidence="2 3">
    <name type="scientific">Corynebacterium variabile</name>
    <dbReference type="NCBI Taxonomy" id="1727"/>
    <lineage>
        <taxon>Bacteria</taxon>
        <taxon>Bacillati</taxon>
        <taxon>Actinomycetota</taxon>
        <taxon>Actinomycetes</taxon>
        <taxon>Mycobacteriales</taxon>
        <taxon>Corynebacteriaceae</taxon>
        <taxon>Corynebacterium</taxon>
    </lineage>
</organism>
<dbReference type="PANTHER" id="PTHR43591">
    <property type="entry name" value="METHYLTRANSFERASE"/>
    <property type="match status" value="1"/>
</dbReference>
<name>A0A3B9QS94_9CORY</name>
<accession>A0A3B9QS94</accession>
<dbReference type="SUPFAM" id="SSF53335">
    <property type="entry name" value="S-adenosyl-L-methionine-dependent methyltransferases"/>
    <property type="match status" value="1"/>
</dbReference>
<keyword evidence="2" id="KW-0489">Methyltransferase</keyword>
<proteinExistence type="predicted"/>
<feature type="domain" description="Methyltransferase type 11" evidence="1">
    <location>
        <begin position="58"/>
        <end position="150"/>
    </location>
</feature>
<dbReference type="EMBL" id="DMDD01000051">
    <property type="protein sequence ID" value="HAF71846.1"/>
    <property type="molecule type" value="Genomic_DNA"/>
</dbReference>
<dbReference type="AlphaFoldDB" id="A0A3B9QS94"/>
<dbReference type="GO" id="GO:0032259">
    <property type="term" value="P:methylation"/>
    <property type="evidence" value="ECO:0007669"/>
    <property type="project" value="UniProtKB-KW"/>
</dbReference>
<comment type="caution">
    <text evidence="2">The sequence shown here is derived from an EMBL/GenBank/DDBJ whole genome shotgun (WGS) entry which is preliminary data.</text>
</comment>